<gene>
    <name evidence="1" type="ORF">JG687_00011851</name>
</gene>
<evidence type="ECO:0000313" key="1">
    <source>
        <dbReference type="EMBL" id="KAG6954361.1"/>
    </source>
</evidence>
<proteinExistence type="predicted"/>
<sequence length="218" mass="24178">MNWAQKPLYHELAASVLAEDNGHLAGLSLLARTLIGERALTETRWLAWCGGGNAHRKNGHSGSICSNEHTVQTWQHFRLYSSFPYKLLVDGEVPFCIAPETRVCSVLVKRKSTCASRCWGDPFTSTTCPIQVSPQSSDAEKRDDRNLQLALASIMSTSDETQRFVLQDTTSLQQWSSSLTSRESELAADTVFDDVRRATVVNPASLPAECCRATNRRC</sequence>
<dbReference type="Proteomes" id="UP000688947">
    <property type="component" value="Unassembled WGS sequence"/>
</dbReference>
<dbReference type="AlphaFoldDB" id="A0A8T1U8L9"/>
<name>A0A8T1U8L9_9STRA</name>
<comment type="caution">
    <text evidence="1">The sequence shown here is derived from an EMBL/GenBank/DDBJ whole genome shotgun (WGS) entry which is preliminary data.</text>
</comment>
<evidence type="ECO:0000313" key="2">
    <source>
        <dbReference type="Proteomes" id="UP000688947"/>
    </source>
</evidence>
<organism evidence="1 2">
    <name type="scientific">Phytophthora cactorum</name>
    <dbReference type="NCBI Taxonomy" id="29920"/>
    <lineage>
        <taxon>Eukaryota</taxon>
        <taxon>Sar</taxon>
        <taxon>Stramenopiles</taxon>
        <taxon>Oomycota</taxon>
        <taxon>Peronosporomycetes</taxon>
        <taxon>Peronosporales</taxon>
        <taxon>Peronosporaceae</taxon>
        <taxon>Phytophthora</taxon>
    </lineage>
</organism>
<accession>A0A8T1U8L9</accession>
<dbReference type="EMBL" id="JAENGZ010000751">
    <property type="protein sequence ID" value="KAG6954361.1"/>
    <property type="molecule type" value="Genomic_DNA"/>
</dbReference>
<protein>
    <submittedName>
        <fullName evidence="1">Uncharacterized protein</fullName>
    </submittedName>
</protein>
<reference evidence="1" key="1">
    <citation type="submission" date="2021-01" db="EMBL/GenBank/DDBJ databases">
        <title>Phytophthora aleatoria, a newly-described species from Pinus radiata is distinct from Phytophthora cactorum isolates based on comparative genomics.</title>
        <authorList>
            <person name="Mcdougal R."/>
            <person name="Panda P."/>
            <person name="Williams N."/>
            <person name="Studholme D.J."/>
        </authorList>
    </citation>
    <scope>NUCLEOTIDE SEQUENCE</scope>
    <source>
        <strain evidence="1">NZFS 3830</strain>
    </source>
</reference>